<protein>
    <recommendedName>
        <fullName evidence="3">Alpha/beta hydrolase</fullName>
    </recommendedName>
</protein>
<evidence type="ECO:0000313" key="2">
    <source>
        <dbReference type="Proteomes" id="UP000195080"/>
    </source>
</evidence>
<dbReference type="RefSeq" id="WP_339099647.1">
    <property type="nucleotide sequence ID" value="NZ_CP147248.1"/>
</dbReference>
<dbReference type="InterPro" id="IPR029058">
    <property type="entry name" value="AB_hydrolase_fold"/>
</dbReference>
<name>A0ABZ2TA06_9ENTE</name>
<keyword evidence="2" id="KW-1185">Reference proteome</keyword>
<dbReference type="Proteomes" id="UP000195080">
    <property type="component" value="Chromosome"/>
</dbReference>
<sequence>MFNNYNRNKQFNFQMNRFLEPYEEDGSVQKEVKEIANQLEDLESWYKIWFALGKKREKDLFYDVASCYYQLAEFYLPEEDPRKQIVYELFKKTFYKSIDRSNLNFIQIPYENTFMPGVIVKKSEHVTQTLIVHGGFDSYLEELIRLMNLFDQLDNYQLILFEGPGQGELIKKKVAMTNEWEKPVGAVLDYCKLSEADLLGMSLGGYLALRASAFEPRIKRVIAFDIMYSMEDAFKEGLVSKDYQTISSLLESGDTNKLNERLLKVARSNKDLTFKLTKGYSISNTNKPSDLLKFISSFSLNGIEDKVQQEVLLMAGTKDMYVPVSRLAFLMTKLINAKKIETILYTECSGGEMHCQVGNKKEAINDMTNFLLKRK</sequence>
<dbReference type="Gene3D" id="3.40.50.1820">
    <property type="entry name" value="alpha/beta hydrolase"/>
    <property type="match status" value="1"/>
</dbReference>
<evidence type="ECO:0008006" key="3">
    <source>
        <dbReference type="Google" id="ProtNLM"/>
    </source>
</evidence>
<gene>
    <name evidence="1" type="ORF">A5866_001721</name>
</gene>
<dbReference type="EMBL" id="CP147248">
    <property type="protein sequence ID" value="WYJ86637.1"/>
    <property type="molecule type" value="Genomic_DNA"/>
</dbReference>
<accession>A0ABZ2TA06</accession>
<evidence type="ECO:0000313" key="1">
    <source>
        <dbReference type="EMBL" id="WYJ86637.1"/>
    </source>
</evidence>
<reference evidence="2" key="1">
    <citation type="submission" date="2017-05" db="EMBL/GenBank/DDBJ databases">
        <title>The Genome Sequence of EEnterococcus faecalis 9F2_4866.</title>
        <authorList>
            <consortium name="The Broad Institute Genomics Platform"/>
            <consortium name="The Broad Institute Genomic Center for Infectious Diseases"/>
            <person name="Earl A."/>
            <person name="Manson A."/>
            <person name="Schwartman J."/>
            <person name="Gilmore M."/>
            <person name="Abouelleil A."/>
            <person name="Cao P."/>
            <person name="Chapman S."/>
            <person name="Cusick C."/>
            <person name="Shea T."/>
            <person name="Young S."/>
            <person name="Neafsey D."/>
            <person name="Nusbaum C."/>
            <person name="Birren B."/>
        </authorList>
    </citation>
    <scope>NUCLEOTIDE SEQUENCE [LARGE SCALE GENOMIC DNA]</scope>
    <source>
        <strain evidence="2">12C11_DIV0727</strain>
    </source>
</reference>
<organism evidence="1 2">
    <name type="scientific">Candidatus Enterococcus lemimoniae</name>
    <dbReference type="NCBI Taxonomy" id="1834167"/>
    <lineage>
        <taxon>Bacteria</taxon>
        <taxon>Bacillati</taxon>
        <taxon>Bacillota</taxon>
        <taxon>Bacilli</taxon>
        <taxon>Lactobacillales</taxon>
        <taxon>Enterococcaceae</taxon>
        <taxon>Enterococcus</taxon>
    </lineage>
</organism>
<dbReference type="SUPFAM" id="SSF53474">
    <property type="entry name" value="alpha/beta-Hydrolases"/>
    <property type="match status" value="1"/>
</dbReference>
<proteinExistence type="predicted"/>